<reference evidence="7" key="1">
    <citation type="submission" date="2020-07" db="EMBL/GenBank/DDBJ databases">
        <title>Ethylene signaling mediates host invasion by parasitic plants.</title>
        <authorList>
            <person name="Yoshida S."/>
        </authorList>
    </citation>
    <scope>NUCLEOTIDE SEQUENCE</scope>
    <source>
        <strain evidence="7">Okayama</strain>
    </source>
</reference>
<feature type="region of interest" description="Disordered" evidence="5">
    <location>
        <begin position="379"/>
        <end position="405"/>
    </location>
</feature>
<proteinExistence type="predicted"/>
<evidence type="ECO:0000313" key="7">
    <source>
        <dbReference type="EMBL" id="GFP99033.1"/>
    </source>
</evidence>
<dbReference type="Pfam" id="PF00170">
    <property type="entry name" value="bZIP_1"/>
    <property type="match status" value="1"/>
</dbReference>
<dbReference type="GO" id="GO:0003700">
    <property type="term" value="F:DNA-binding transcription factor activity"/>
    <property type="evidence" value="ECO:0007669"/>
    <property type="project" value="InterPro"/>
</dbReference>
<evidence type="ECO:0000256" key="5">
    <source>
        <dbReference type="SAM" id="MobiDB-lite"/>
    </source>
</evidence>
<dbReference type="CDD" id="cd14707">
    <property type="entry name" value="bZIP_plant_BZIP46"/>
    <property type="match status" value="1"/>
</dbReference>
<dbReference type="PANTHER" id="PTHR22952:SF175">
    <property type="entry name" value="PROTEIN ABSCISIC ACID-INSENSITIVE 5"/>
    <property type="match status" value="1"/>
</dbReference>
<dbReference type="OrthoDB" id="644067at2759"/>
<evidence type="ECO:0000313" key="8">
    <source>
        <dbReference type="Proteomes" id="UP000653305"/>
    </source>
</evidence>
<sequence length="405" mass="44697">MAGTNFEFTLQGDLNSEPEQQLSSIYSLTLDEFQNLLSTQNSKNFGSMNMDEFLNSIMMAEDNQAQGTTSAATSSNDLVIPLAQQTSLPRQSSFSIPELLGNKTFDEVWSEIHRNDDDDDDDNNNNNQRCNDSGNHGLIQNTKPAPPPKQPTFSKMTLEDFLARAGIVREPDYPQAPPPQQPQSQSQLLQYLPPQQPQLPTQKPPFGMYPNIGYLAVGPNYAARSVMAMGGGVKNVVNYQGSDMKPPPAPAVSYGGRSVSGNEGGYGGVGAPVSPVSSDGMGLSPVDSGNQYGLEMGMMRRQRRNVDVTVEKAVERRQRRTIKNTESAVQYRAKKQAHMIELEVELNQIREENKHLKRLVAELRKKLNLQYCKEEEAITKGPMQPKSPDANEKSTAVRRGFTGPC</sequence>
<keyword evidence="3" id="KW-0539">Nucleus</keyword>
<dbReference type="InterPro" id="IPR004827">
    <property type="entry name" value="bZIP"/>
</dbReference>
<evidence type="ECO:0000256" key="3">
    <source>
        <dbReference type="ARBA" id="ARBA00023242"/>
    </source>
</evidence>
<dbReference type="SMART" id="SM00338">
    <property type="entry name" value="BRLZ"/>
    <property type="match status" value="1"/>
</dbReference>
<dbReference type="GO" id="GO:0045893">
    <property type="term" value="P:positive regulation of DNA-templated transcription"/>
    <property type="evidence" value="ECO:0007669"/>
    <property type="project" value="InterPro"/>
</dbReference>
<dbReference type="Gene3D" id="1.20.5.170">
    <property type="match status" value="1"/>
</dbReference>
<feature type="region of interest" description="Disordered" evidence="5">
    <location>
        <begin position="113"/>
        <end position="153"/>
    </location>
</feature>
<dbReference type="AlphaFoldDB" id="A0A830CT52"/>
<accession>A0A830CT52</accession>
<dbReference type="PROSITE" id="PS50217">
    <property type="entry name" value="BZIP"/>
    <property type="match status" value="1"/>
</dbReference>
<dbReference type="PANTHER" id="PTHR22952">
    <property type="entry name" value="CAMP-RESPONSE ELEMENT BINDING PROTEIN-RELATED"/>
    <property type="match status" value="1"/>
</dbReference>
<gene>
    <name evidence="7" type="ORF">PHJA_002047200</name>
</gene>
<dbReference type="Proteomes" id="UP000653305">
    <property type="component" value="Unassembled WGS sequence"/>
</dbReference>
<protein>
    <submittedName>
        <fullName evidence="7">Protein abscisic acid-insensitive 5</fullName>
    </submittedName>
</protein>
<dbReference type="SUPFAM" id="SSF57959">
    <property type="entry name" value="Leucine zipper domain"/>
    <property type="match status" value="1"/>
</dbReference>
<feature type="compositionally biased region" description="Polar residues" evidence="5">
    <location>
        <begin position="128"/>
        <end position="143"/>
    </location>
</feature>
<evidence type="ECO:0000256" key="2">
    <source>
        <dbReference type="ARBA" id="ARBA00023125"/>
    </source>
</evidence>
<comment type="subcellular location">
    <subcellularLocation>
        <location evidence="1">Nucleus</location>
    </subcellularLocation>
</comment>
<evidence type="ECO:0000256" key="1">
    <source>
        <dbReference type="ARBA" id="ARBA00004123"/>
    </source>
</evidence>
<keyword evidence="8" id="KW-1185">Reference proteome</keyword>
<feature type="coiled-coil region" evidence="4">
    <location>
        <begin position="332"/>
        <end position="366"/>
    </location>
</feature>
<dbReference type="InterPro" id="IPR043452">
    <property type="entry name" value="BZIP46-like"/>
</dbReference>
<evidence type="ECO:0000259" key="6">
    <source>
        <dbReference type="PROSITE" id="PS50217"/>
    </source>
</evidence>
<dbReference type="GO" id="GO:0005634">
    <property type="term" value="C:nucleus"/>
    <property type="evidence" value="ECO:0007669"/>
    <property type="project" value="UniProtKB-SubCell"/>
</dbReference>
<feature type="domain" description="BZIP" evidence="6">
    <location>
        <begin position="314"/>
        <end position="368"/>
    </location>
</feature>
<keyword evidence="2" id="KW-0238">DNA-binding</keyword>
<evidence type="ECO:0000256" key="4">
    <source>
        <dbReference type="SAM" id="Coils"/>
    </source>
</evidence>
<dbReference type="PROSITE" id="PS00036">
    <property type="entry name" value="BZIP_BASIC"/>
    <property type="match status" value="1"/>
</dbReference>
<name>A0A830CT52_9LAMI</name>
<keyword evidence="4" id="KW-0175">Coiled coil</keyword>
<comment type="caution">
    <text evidence="7">The sequence shown here is derived from an EMBL/GenBank/DDBJ whole genome shotgun (WGS) entry which is preliminary data.</text>
</comment>
<organism evidence="7 8">
    <name type="scientific">Phtheirospermum japonicum</name>
    <dbReference type="NCBI Taxonomy" id="374723"/>
    <lineage>
        <taxon>Eukaryota</taxon>
        <taxon>Viridiplantae</taxon>
        <taxon>Streptophyta</taxon>
        <taxon>Embryophyta</taxon>
        <taxon>Tracheophyta</taxon>
        <taxon>Spermatophyta</taxon>
        <taxon>Magnoliopsida</taxon>
        <taxon>eudicotyledons</taxon>
        <taxon>Gunneridae</taxon>
        <taxon>Pentapetalae</taxon>
        <taxon>asterids</taxon>
        <taxon>lamiids</taxon>
        <taxon>Lamiales</taxon>
        <taxon>Orobanchaceae</taxon>
        <taxon>Orobanchaceae incertae sedis</taxon>
        <taxon>Phtheirospermum</taxon>
    </lineage>
</organism>
<dbReference type="GO" id="GO:0003677">
    <property type="term" value="F:DNA binding"/>
    <property type="evidence" value="ECO:0007669"/>
    <property type="project" value="UniProtKB-KW"/>
</dbReference>
<dbReference type="EMBL" id="BMAC01000554">
    <property type="protein sequence ID" value="GFP99033.1"/>
    <property type="molecule type" value="Genomic_DNA"/>
</dbReference>
<dbReference type="InterPro" id="IPR046347">
    <property type="entry name" value="bZIP_sf"/>
</dbReference>